<dbReference type="Pfam" id="PF13639">
    <property type="entry name" value="zf-RING_2"/>
    <property type="match status" value="1"/>
</dbReference>
<feature type="transmembrane region" description="Helical" evidence="6">
    <location>
        <begin position="193"/>
        <end position="222"/>
    </location>
</feature>
<dbReference type="InterPro" id="IPR001841">
    <property type="entry name" value="Znf_RING"/>
</dbReference>
<sequence length="381" mass="43886">MLSMMILGQVTAFREFQGHRDLLNCGTLTQCNSCSAYSACSFLNGVCKNSLGTRIKTKPYIQQVHYSNCVSAKKVGYIYMGENNQNSVTLGHESSAPVDNSESLCEWKFVMEDYDSVQIDITKSPENYEDLYIYVMTKNGANYYYLNDLSSCNSTQNTLKLDDVKYISVRADKLSLNSDYSIKIERVSEKTNVLSAVVISVILGVVMLAFAIVTFILLFLSLRQWMRERRARAEVERERKCLVHNRTKWINDTIASMTQGSISNMVQKFEQENCVICLEEFNMDSNVCITRECSHTFHINCLKEWYCNIKNDEHLICPHCKMVNKPNKKRKNSFEEEEERGSPSHNVAVVSYSNPRVQLERDIRSNIENFQNRRDSILPTR</sequence>
<dbReference type="Proteomes" id="UP001295684">
    <property type="component" value="Unassembled WGS sequence"/>
</dbReference>
<evidence type="ECO:0000313" key="8">
    <source>
        <dbReference type="EMBL" id="CAI2371078.1"/>
    </source>
</evidence>
<dbReference type="Gene3D" id="3.30.40.10">
    <property type="entry name" value="Zinc/RING finger domain, C3HC4 (zinc finger)"/>
    <property type="match status" value="1"/>
</dbReference>
<dbReference type="SMART" id="SM00184">
    <property type="entry name" value="RING"/>
    <property type="match status" value="1"/>
</dbReference>
<keyword evidence="1" id="KW-0479">Metal-binding</keyword>
<evidence type="ECO:0000256" key="6">
    <source>
        <dbReference type="SAM" id="Phobius"/>
    </source>
</evidence>
<dbReference type="CDD" id="cd16448">
    <property type="entry name" value="RING-H2"/>
    <property type="match status" value="1"/>
</dbReference>
<organism evidence="8 9">
    <name type="scientific">Euplotes crassus</name>
    <dbReference type="NCBI Taxonomy" id="5936"/>
    <lineage>
        <taxon>Eukaryota</taxon>
        <taxon>Sar</taxon>
        <taxon>Alveolata</taxon>
        <taxon>Ciliophora</taxon>
        <taxon>Intramacronucleata</taxon>
        <taxon>Spirotrichea</taxon>
        <taxon>Hypotrichia</taxon>
        <taxon>Euplotida</taxon>
        <taxon>Euplotidae</taxon>
        <taxon>Moneuplotes</taxon>
    </lineage>
</organism>
<dbReference type="PROSITE" id="PS50089">
    <property type="entry name" value="ZF_RING_2"/>
    <property type="match status" value="1"/>
</dbReference>
<accession>A0AAD1UKK0</accession>
<protein>
    <recommendedName>
        <fullName evidence="7">RING-type domain-containing protein</fullName>
    </recommendedName>
</protein>
<dbReference type="PANTHER" id="PTHR45798:SF97">
    <property type="entry name" value="ALCOHOL-SENSITIVE RING FINGER PROTEIN 1"/>
    <property type="match status" value="1"/>
</dbReference>
<comment type="caution">
    <text evidence="8">The sequence shown here is derived from an EMBL/GenBank/DDBJ whole genome shotgun (WGS) entry which is preliminary data.</text>
</comment>
<evidence type="ECO:0000259" key="7">
    <source>
        <dbReference type="PROSITE" id="PS50089"/>
    </source>
</evidence>
<dbReference type="GO" id="GO:0008270">
    <property type="term" value="F:zinc ion binding"/>
    <property type="evidence" value="ECO:0007669"/>
    <property type="project" value="UniProtKB-KW"/>
</dbReference>
<feature type="domain" description="RING-type" evidence="7">
    <location>
        <begin position="274"/>
        <end position="321"/>
    </location>
</feature>
<evidence type="ECO:0000256" key="3">
    <source>
        <dbReference type="ARBA" id="ARBA00022833"/>
    </source>
</evidence>
<keyword evidence="6" id="KW-1133">Transmembrane helix</keyword>
<proteinExistence type="predicted"/>
<dbReference type="EMBL" id="CAMPGE010012302">
    <property type="protein sequence ID" value="CAI2371078.1"/>
    <property type="molecule type" value="Genomic_DNA"/>
</dbReference>
<dbReference type="AlphaFoldDB" id="A0AAD1UKK0"/>
<keyword evidence="6" id="KW-0812">Transmembrane</keyword>
<reference evidence="8" key="1">
    <citation type="submission" date="2023-07" db="EMBL/GenBank/DDBJ databases">
        <authorList>
            <consortium name="AG Swart"/>
            <person name="Singh M."/>
            <person name="Singh A."/>
            <person name="Seah K."/>
            <person name="Emmerich C."/>
        </authorList>
    </citation>
    <scope>NUCLEOTIDE SEQUENCE</scope>
    <source>
        <strain evidence="8">DP1</strain>
    </source>
</reference>
<evidence type="ECO:0000256" key="2">
    <source>
        <dbReference type="ARBA" id="ARBA00022771"/>
    </source>
</evidence>
<dbReference type="InterPro" id="IPR013083">
    <property type="entry name" value="Znf_RING/FYVE/PHD"/>
</dbReference>
<gene>
    <name evidence="8" type="ORF">ECRASSUSDP1_LOCUS12398</name>
</gene>
<keyword evidence="2 4" id="KW-0863">Zinc-finger</keyword>
<keyword evidence="9" id="KW-1185">Reference proteome</keyword>
<evidence type="ECO:0000256" key="5">
    <source>
        <dbReference type="SAM" id="MobiDB-lite"/>
    </source>
</evidence>
<evidence type="ECO:0000256" key="1">
    <source>
        <dbReference type="ARBA" id="ARBA00022723"/>
    </source>
</evidence>
<dbReference type="PANTHER" id="PTHR45798">
    <property type="entry name" value="RING-H2 FINGER PROTEIN ATL61-RELATED-RELATED"/>
    <property type="match status" value="1"/>
</dbReference>
<name>A0AAD1UKK0_EUPCR</name>
<keyword evidence="6" id="KW-0472">Membrane</keyword>
<evidence type="ECO:0000256" key="4">
    <source>
        <dbReference type="PROSITE-ProRule" id="PRU00175"/>
    </source>
</evidence>
<feature type="region of interest" description="Disordered" evidence="5">
    <location>
        <begin position="326"/>
        <end position="347"/>
    </location>
</feature>
<keyword evidence="3" id="KW-0862">Zinc</keyword>
<dbReference type="InterPro" id="IPR052788">
    <property type="entry name" value="RING-type_E3_ligase_ATL"/>
</dbReference>
<dbReference type="SUPFAM" id="SSF57850">
    <property type="entry name" value="RING/U-box"/>
    <property type="match status" value="1"/>
</dbReference>
<evidence type="ECO:0000313" key="9">
    <source>
        <dbReference type="Proteomes" id="UP001295684"/>
    </source>
</evidence>